<proteinExistence type="predicted"/>
<gene>
    <name evidence="2" type="ORF">J3U88_21205</name>
</gene>
<evidence type="ECO:0000313" key="3">
    <source>
        <dbReference type="Proteomes" id="UP000664417"/>
    </source>
</evidence>
<organism evidence="2 3">
    <name type="scientific">Acanthopleuribacter pedis</name>
    <dbReference type="NCBI Taxonomy" id="442870"/>
    <lineage>
        <taxon>Bacteria</taxon>
        <taxon>Pseudomonadati</taxon>
        <taxon>Acidobacteriota</taxon>
        <taxon>Holophagae</taxon>
        <taxon>Acanthopleuribacterales</taxon>
        <taxon>Acanthopleuribacteraceae</taxon>
        <taxon>Acanthopleuribacter</taxon>
    </lineage>
</organism>
<dbReference type="EMBL" id="JAFREP010000021">
    <property type="protein sequence ID" value="MBO1321010.1"/>
    <property type="molecule type" value="Genomic_DNA"/>
</dbReference>
<dbReference type="AlphaFoldDB" id="A0A8J7QN18"/>
<evidence type="ECO:0008006" key="4">
    <source>
        <dbReference type="Google" id="ProtNLM"/>
    </source>
</evidence>
<protein>
    <recommendedName>
        <fullName evidence="4">Secreted protein</fullName>
    </recommendedName>
</protein>
<keyword evidence="1" id="KW-0732">Signal</keyword>
<comment type="caution">
    <text evidence="2">The sequence shown here is derived from an EMBL/GenBank/DDBJ whole genome shotgun (WGS) entry which is preliminary data.</text>
</comment>
<keyword evidence="3" id="KW-1185">Reference proteome</keyword>
<evidence type="ECO:0000313" key="2">
    <source>
        <dbReference type="EMBL" id="MBO1321010.1"/>
    </source>
</evidence>
<reference evidence="2" key="1">
    <citation type="submission" date="2021-03" db="EMBL/GenBank/DDBJ databases">
        <authorList>
            <person name="Wang G."/>
        </authorList>
    </citation>
    <scope>NUCLEOTIDE SEQUENCE</scope>
    <source>
        <strain evidence="2">KCTC 12899</strain>
    </source>
</reference>
<evidence type="ECO:0000256" key="1">
    <source>
        <dbReference type="SAM" id="SignalP"/>
    </source>
</evidence>
<feature type="chain" id="PRO_5035146654" description="Secreted protein" evidence="1">
    <location>
        <begin position="19"/>
        <end position="239"/>
    </location>
</feature>
<dbReference type="RefSeq" id="WP_207860985.1">
    <property type="nucleotide sequence ID" value="NZ_JAFREP010000021.1"/>
</dbReference>
<accession>A0A8J7QN18</accession>
<feature type="signal peptide" evidence="1">
    <location>
        <begin position="1"/>
        <end position="18"/>
    </location>
</feature>
<dbReference type="Proteomes" id="UP000664417">
    <property type="component" value="Unassembled WGS sequence"/>
</dbReference>
<name>A0A8J7QN18_9BACT</name>
<sequence>MRRLLLLFFIVSVLPATAFQAPGQATLIVPKDVLNHLRLAETAVFQQFYKGEPSGSMVLSREVNDGQLTIRDKTLVPVFKVAEELVSVVALADGGLTQLTGDGYFGKAAVDVALNTKDGVLSGHVQMGDNRREINQPLSSQTFSRVGLFALLPLFPFEAGKPYQAQMLDSLDGRVYTIEIGVTAVADGLRVELNGHKARQAFFISAGKTQRIEVLDTTWRYERVANEAALQPAKQPEPR</sequence>